<reference evidence="2 3" key="1">
    <citation type="submission" date="2021-03" db="EMBL/GenBank/DDBJ databases">
        <title>Antimicrobial resistance genes in bacteria isolated from Japanese honey, and their potential for conferring macrolide and lincosamide resistance in the American foulbrood pathogen Paenibacillus larvae.</title>
        <authorList>
            <person name="Okamoto M."/>
            <person name="Kumagai M."/>
            <person name="Kanamori H."/>
            <person name="Takamatsu D."/>
        </authorList>
    </citation>
    <scope>NUCLEOTIDE SEQUENCE [LARGE SCALE GENOMIC DNA]</scope>
    <source>
        <strain evidence="2 3">J1TS3</strain>
    </source>
</reference>
<dbReference type="Proteomes" id="UP000680279">
    <property type="component" value="Unassembled WGS sequence"/>
</dbReference>
<dbReference type="EMBL" id="BOQT01000005">
    <property type="protein sequence ID" value="GIN20652.1"/>
    <property type="molecule type" value="Genomic_DNA"/>
</dbReference>
<gene>
    <name evidence="2" type="ORF">J1TS3_17860</name>
</gene>
<feature type="transmembrane region" description="Helical" evidence="1">
    <location>
        <begin position="6"/>
        <end position="24"/>
    </location>
</feature>
<keyword evidence="1" id="KW-0812">Transmembrane</keyword>
<evidence type="ECO:0000313" key="3">
    <source>
        <dbReference type="Proteomes" id="UP000680279"/>
    </source>
</evidence>
<evidence type="ECO:0000313" key="2">
    <source>
        <dbReference type="EMBL" id="GIN20652.1"/>
    </source>
</evidence>
<keyword evidence="1" id="KW-1133">Transmembrane helix</keyword>
<evidence type="ECO:0000256" key="1">
    <source>
        <dbReference type="SAM" id="Phobius"/>
    </source>
</evidence>
<name>A0ABQ4K4J3_9BACI</name>
<evidence type="ECO:0008006" key="4">
    <source>
        <dbReference type="Google" id="ProtNLM"/>
    </source>
</evidence>
<protein>
    <recommendedName>
        <fullName evidence="4">LPS export ABC transporter periplasmic protein LptC</fullName>
    </recommendedName>
</protein>
<dbReference type="RefSeq" id="WP_018707065.1">
    <property type="nucleotide sequence ID" value="NZ_BOQT01000005.1"/>
</dbReference>
<keyword evidence="3" id="KW-1185">Reference proteome</keyword>
<proteinExistence type="predicted"/>
<keyword evidence="1" id="KW-0472">Membrane</keyword>
<feature type="transmembrane region" description="Helical" evidence="1">
    <location>
        <begin position="36"/>
        <end position="55"/>
    </location>
</feature>
<comment type="caution">
    <text evidence="2">The sequence shown here is derived from an EMBL/GenBank/DDBJ whole genome shotgun (WGS) entry which is preliminary data.</text>
</comment>
<sequence>MALTVLIVIVGVAGLLIWGIKGSMSMQQGVLKNKRIVKILLMGYGLLLIASVFVFEALPVSKKEPGFNLSSDDQLDNEMSRMDDAIFDGRTSEIESRFILNEWQWKYSGKELRIKDQDWFDGTVIVERKPDNDGFIEGTYYASSVIGGFDLTDEYQSRDVKLENDTLHLKGKWEEKNLEFAVFEKEFVITQFTGERKGAMDFGGFQDINYLYLKVPKDLVLKSENEDLYIHYIGEDD</sequence>
<accession>A0ABQ4K4J3</accession>
<organism evidence="2 3">
    <name type="scientific">Siminovitchia fordii</name>
    <dbReference type="NCBI Taxonomy" id="254759"/>
    <lineage>
        <taxon>Bacteria</taxon>
        <taxon>Bacillati</taxon>
        <taxon>Bacillota</taxon>
        <taxon>Bacilli</taxon>
        <taxon>Bacillales</taxon>
        <taxon>Bacillaceae</taxon>
        <taxon>Siminovitchia</taxon>
    </lineage>
</organism>